<dbReference type="RefSeq" id="XP_010792323.1">
    <property type="nucleotide sequence ID" value="XM_010794021.1"/>
</dbReference>
<name>A0A6I9PXP4_9TELE</name>
<dbReference type="GeneID" id="104965081"/>
<dbReference type="AlphaFoldDB" id="A0A6I9PXP4"/>
<evidence type="ECO:0000313" key="2">
    <source>
        <dbReference type="RefSeq" id="XP_010792323.1"/>
    </source>
</evidence>
<proteinExistence type="predicted"/>
<sequence length="97" mass="10096">MLCCCLCCRLQPFITGQPNKKIALEQISNSNPVPVPVGNPAAGGRAVLVESGPVVYDDAAAAAAAAEEEEEDEEEACVSAFDLLGSNEYGSDGDYDD</sequence>
<evidence type="ECO:0000313" key="1">
    <source>
        <dbReference type="Proteomes" id="UP000504611"/>
    </source>
</evidence>
<accession>A0A6I9PXP4</accession>
<dbReference type="Proteomes" id="UP000504611">
    <property type="component" value="Unplaced"/>
</dbReference>
<organism evidence="1 2">
    <name type="scientific">Notothenia coriiceps</name>
    <name type="common">black rockcod</name>
    <dbReference type="NCBI Taxonomy" id="8208"/>
    <lineage>
        <taxon>Eukaryota</taxon>
        <taxon>Metazoa</taxon>
        <taxon>Chordata</taxon>
        <taxon>Craniata</taxon>
        <taxon>Vertebrata</taxon>
        <taxon>Euteleostomi</taxon>
        <taxon>Actinopterygii</taxon>
        <taxon>Neopterygii</taxon>
        <taxon>Teleostei</taxon>
        <taxon>Neoteleostei</taxon>
        <taxon>Acanthomorphata</taxon>
        <taxon>Eupercaria</taxon>
        <taxon>Perciformes</taxon>
        <taxon>Notothenioidei</taxon>
        <taxon>Nototheniidae</taxon>
        <taxon>Notothenia</taxon>
    </lineage>
</organism>
<keyword evidence="1" id="KW-1185">Reference proteome</keyword>
<protein>
    <submittedName>
        <fullName evidence="2">Transcription factor IIIB 90 kDa subunit-like</fullName>
    </submittedName>
</protein>
<gene>
    <name evidence="2" type="primary">LOC104965081</name>
</gene>
<dbReference type="KEGG" id="ncc:104965081"/>
<reference evidence="2" key="1">
    <citation type="submission" date="2025-08" db="UniProtKB">
        <authorList>
            <consortium name="RefSeq"/>
        </authorList>
    </citation>
    <scope>IDENTIFICATION</scope>
    <source>
        <tissue evidence="2">Muscle</tissue>
    </source>
</reference>